<accession>A0AAD5JBU8</accession>
<reference evidence="2" key="1">
    <citation type="journal article" date="2022" name="Plant J.">
        <title>Strategies of tolerance reflected in two North American maple genomes.</title>
        <authorList>
            <person name="McEvoy S.L."/>
            <person name="Sezen U.U."/>
            <person name="Trouern-Trend A."/>
            <person name="McMahon S.M."/>
            <person name="Schaberg P.G."/>
            <person name="Yang J."/>
            <person name="Wegrzyn J.L."/>
            <person name="Swenson N.G."/>
        </authorList>
    </citation>
    <scope>NUCLEOTIDE SEQUENCE</scope>
    <source>
        <strain evidence="2">91603</strain>
    </source>
</reference>
<comment type="caution">
    <text evidence="2">The sequence shown here is derived from an EMBL/GenBank/DDBJ whole genome shotgun (WGS) entry which is preliminary data.</text>
</comment>
<protein>
    <submittedName>
        <fullName evidence="2">Uncharacterized protein</fullName>
    </submittedName>
</protein>
<sequence>MGSVEDYGNLENLLADKASASEGDLWLSSSKSLGLREGSDLSMAARALLRNDLKEISIASHPSARGEVDDNIIVVEKKEKREEEEKVRKKNRGMEEENKID</sequence>
<keyword evidence="3" id="KW-1185">Reference proteome</keyword>
<name>A0AAD5JBU8_ACENE</name>
<evidence type="ECO:0000256" key="1">
    <source>
        <dbReference type="SAM" id="MobiDB-lite"/>
    </source>
</evidence>
<evidence type="ECO:0000313" key="3">
    <source>
        <dbReference type="Proteomes" id="UP001064489"/>
    </source>
</evidence>
<organism evidence="2 3">
    <name type="scientific">Acer negundo</name>
    <name type="common">Box elder</name>
    <dbReference type="NCBI Taxonomy" id="4023"/>
    <lineage>
        <taxon>Eukaryota</taxon>
        <taxon>Viridiplantae</taxon>
        <taxon>Streptophyta</taxon>
        <taxon>Embryophyta</taxon>
        <taxon>Tracheophyta</taxon>
        <taxon>Spermatophyta</taxon>
        <taxon>Magnoliopsida</taxon>
        <taxon>eudicotyledons</taxon>
        <taxon>Gunneridae</taxon>
        <taxon>Pentapetalae</taxon>
        <taxon>rosids</taxon>
        <taxon>malvids</taxon>
        <taxon>Sapindales</taxon>
        <taxon>Sapindaceae</taxon>
        <taxon>Hippocastanoideae</taxon>
        <taxon>Acereae</taxon>
        <taxon>Acer</taxon>
    </lineage>
</organism>
<gene>
    <name evidence="2" type="ORF">LWI28_028442</name>
</gene>
<reference evidence="2" key="2">
    <citation type="submission" date="2023-02" db="EMBL/GenBank/DDBJ databases">
        <authorList>
            <person name="Swenson N.G."/>
            <person name="Wegrzyn J.L."/>
            <person name="Mcevoy S.L."/>
        </authorList>
    </citation>
    <scope>NUCLEOTIDE SEQUENCE</scope>
    <source>
        <strain evidence="2">91603</strain>
        <tissue evidence="2">Leaf</tissue>
    </source>
</reference>
<dbReference type="EMBL" id="JAJSOW010000004">
    <property type="protein sequence ID" value="KAI9192848.1"/>
    <property type="molecule type" value="Genomic_DNA"/>
</dbReference>
<dbReference type="AlphaFoldDB" id="A0AAD5JBU8"/>
<evidence type="ECO:0000313" key="2">
    <source>
        <dbReference type="EMBL" id="KAI9192848.1"/>
    </source>
</evidence>
<proteinExistence type="predicted"/>
<feature type="region of interest" description="Disordered" evidence="1">
    <location>
        <begin position="78"/>
        <end position="101"/>
    </location>
</feature>
<dbReference type="Proteomes" id="UP001064489">
    <property type="component" value="Chromosome 6"/>
</dbReference>